<protein>
    <submittedName>
        <fullName evidence="2">Toluene monooxygenase</fullName>
    </submittedName>
</protein>
<organism evidence="2 3">
    <name type="scientific">Paenirhodobacter huangdaonensis</name>
    <dbReference type="NCBI Taxonomy" id="2501515"/>
    <lineage>
        <taxon>Bacteria</taxon>
        <taxon>Pseudomonadati</taxon>
        <taxon>Pseudomonadota</taxon>
        <taxon>Alphaproteobacteria</taxon>
        <taxon>Rhodobacterales</taxon>
        <taxon>Rhodobacter group</taxon>
        <taxon>Paenirhodobacter</taxon>
    </lineage>
</organism>
<evidence type="ECO:0000313" key="2">
    <source>
        <dbReference type="EMBL" id="RWR47373.1"/>
    </source>
</evidence>
<comment type="caution">
    <text evidence="2">The sequence shown here is derived from an EMBL/GenBank/DDBJ whole genome shotgun (WGS) entry which is preliminary data.</text>
</comment>
<evidence type="ECO:0000313" key="3">
    <source>
        <dbReference type="Proteomes" id="UP000288071"/>
    </source>
</evidence>
<dbReference type="Gene3D" id="3.90.56.10">
    <property type="entry name" value="Monooxygenase component MmoB/DmpM"/>
    <property type="match status" value="1"/>
</dbReference>
<reference evidence="2" key="2">
    <citation type="submission" date="2019-01" db="EMBL/GenBank/DDBJ databases">
        <authorList>
            <person name="Li Y."/>
        </authorList>
    </citation>
    <scope>NUCLEOTIDE SEQUENCE [LARGE SCALE GENOMIC DNA]</scope>
    <source>
        <strain evidence="2">CGMCC 1.12963</strain>
    </source>
</reference>
<gene>
    <name evidence="2" type="ORF">EOW66_19660</name>
</gene>
<evidence type="ECO:0000256" key="1">
    <source>
        <dbReference type="ARBA" id="ARBA00006313"/>
    </source>
</evidence>
<dbReference type="AlphaFoldDB" id="A0A3S3L8D7"/>
<dbReference type="InterPro" id="IPR003454">
    <property type="entry name" value="MOase_MmoB_DmpM"/>
</dbReference>
<dbReference type="Pfam" id="PF02406">
    <property type="entry name" value="MmoB_DmpM"/>
    <property type="match status" value="1"/>
</dbReference>
<proteinExistence type="inferred from homology"/>
<dbReference type="EMBL" id="SAVA01000020">
    <property type="protein sequence ID" value="RWR47373.1"/>
    <property type="molecule type" value="Genomic_DNA"/>
</dbReference>
<keyword evidence="3" id="KW-1185">Reference proteome</keyword>
<keyword evidence="2" id="KW-0560">Oxidoreductase</keyword>
<keyword evidence="2" id="KW-0503">Monooxygenase</keyword>
<dbReference type="GO" id="GO:0004497">
    <property type="term" value="F:monooxygenase activity"/>
    <property type="evidence" value="ECO:0007669"/>
    <property type="project" value="UniProtKB-KW"/>
</dbReference>
<comment type="similarity">
    <text evidence="1">Belongs to the TmoD/XamoD family.</text>
</comment>
<dbReference type="Proteomes" id="UP000288071">
    <property type="component" value="Unassembled WGS sequence"/>
</dbReference>
<dbReference type="RefSeq" id="WP_128157988.1">
    <property type="nucleotide sequence ID" value="NZ_JBHSOM010000001.1"/>
</dbReference>
<dbReference type="InterPro" id="IPR036889">
    <property type="entry name" value="mOase_MmoB_DmpM_sf"/>
</dbReference>
<accession>A0A3S3L8D7</accession>
<dbReference type="SUPFAM" id="SSF56029">
    <property type="entry name" value="Monooxygenase (hydroxylase) regulatory protein"/>
    <property type="match status" value="1"/>
</dbReference>
<name>A0A3S3L8D7_9RHOB</name>
<reference evidence="2" key="1">
    <citation type="submission" date="2019-01" db="EMBL/GenBank/DDBJ databases">
        <title>Sinorhodobacter populi sp. nov. isolated from the symptomatic bark tissue of Populus euramericana canker.</title>
        <authorList>
            <person name="Xu G."/>
        </authorList>
    </citation>
    <scope>NUCLEOTIDE SEQUENCE [LARGE SCALE GENOMIC DNA]</scope>
    <source>
        <strain evidence="2">CGMCC 1.12963</strain>
    </source>
</reference>
<sequence length="100" mass="11220">MTEAQDTRKLVGPIIRGMDEDIINAVIGAAEQDNPGREILIEDRSGYVRVQAEHSMVLTEGSMAEMLGRPFRLSELEPSLVSFSGRLQTMDDRWEWALQG</sequence>